<protein>
    <submittedName>
        <fullName evidence="2">Uncharacterized protein</fullName>
    </submittedName>
</protein>
<gene>
    <name evidence="2" type="ORF">PoB_003659800</name>
</gene>
<evidence type="ECO:0000256" key="1">
    <source>
        <dbReference type="SAM" id="MobiDB-lite"/>
    </source>
</evidence>
<reference evidence="2 3" key="1">
    <citation type="journal article" date="2021" name="Elife">
        <title>Chloroplast acquisition without the gene transfer in kleptoplastic sea slugs, Plakobranchus ocellatus.</title>
        <authorList>
            <person name="Maeda T."/>
            <person name="Takahashi S."/>
            <person name="Yoshida T."/>
            <person name="Shimamura S."/>
            <person name="Takaki Y."/>
            <person name="Nagai Y."/>
            <person name="Toyoda A."/>
            <person name="Suzuki Y."/>
            <person name="Arimoto A."/>
            <person name="Ishii H."/>
            <person name="Satoh N."/>
            <person name="Nishiyama T."/>
            <person name="Hasebe M."/>
            <person name="Maruyama T."/>
            <person name="Minagawa J."/>
            <person name="Obokata J."/>
            <person name="Shigenobu S."/>
        </authorList>
    </citation>
    <scope>NUCLEOTIDE SEQUENCE [LARGE SCALE GENOMIC DNA]</scope>
</reference>
<dbReference type="AlphaFoldDB" id="A0AAV4AU54"/>
<name>A0AAV4AU54_9GAST</name>
<comment type="caution">
    <text evidence="2">The sequence shown here is derived from an EMBL/GenBank/DDBJ whole genome shotgun (WGS) entry which is preliminary data.</text>
</comment>
<evidence type="ECO:0000313" key="3">
    <source>
        <dbReference type="Proteomes" id="UP000735302"/>
    </source>
</evidence>
<sequence>MQAKINAIEDSCLRNTGSNVHATSKNKIAESDYLPYSAKCRLFEGPVKDFPVARIHAETPFITNTLKGLVVEDPIADLIIGNNGKISDSPLKKWLNDSKSDDDGKEQPRYANAVTRGDS</sequence>
<accession>A0AAV4AU54</accession>
<feature type="compositionally biased region" description="Basic and acidic residues" evidence="1">
    <location>
        <begin position="90"/>
        <end position="108"/>
    </location>
</feature>
<dbReference type="Proteomes" id="UP000735302">
    <property type="component" value="Unassembled WGS sequence"/>
</dbReference>
<feature type="region of interest" description="Disordered" evidence="1">
    <location>
        <begin position="83"/>
        <end position="119"/>
    </location>
</feature>
<proteinExistence type="predicted"/>
<organism evidence="2 3">
    <name type="scientific">Plakobranchus ocellatus</name>
    <dbReference type="NCBI Taxonomy" id="259542"/>
    <lineage>
        <taxon>Eukaryota</taxon>
        <taxon>Metazoa</taxon>
        <taxon>Spiralia</taxon>
        <taxon>Lophotrochozoa</taxon>
        <taxon>Mollusca</taxon>
        <taxon>Gastropoda</taxon>
        <taxon>Heterobranchia</taxon>
        <taxon>Euthyneura</taxon>
        <taxon>Panpulmonata</taxon>
        <taxon>Sacoglossa</taxon>
        <taxon>Placobranchoidea</taxon>
        <taxon>Plakobranchidae</taxon>
        <taxon>Plakobranchus</taxon>
    </lineage>
</organism>
<evidence type="ECO:0000313" key="2">
    <source>
        <dbReference type="EMBL" id="GFO10093.1"/>
    </source>
</evidence>
<dbReference type="EMBL" id="BLXT01004146">
    <property type="protein sequence ID" value="GFO10093.1"/>
    <property type="molecule type" value="Genomic_DNA"/>
</dbReference>
<keyword evidence="3" id="KW-1185">Reference proteome</keyword>